<keyword evidence="2" id="KW-1185">Reference proteome</keyword>
<evidence type="ECO:0008006" key="3">
    <source>
        <dbReference type="Google" id="ProtNLM"/>
    </source>
</evidence>
<reference evidence="1" key="1">
    <citation type="journal article" date="2021" name="Open Biol.">
        <title>Shared evolutionary footprints suggest mitochondrial oxidative damage underlies multiple complex I losses in fungi.</title>
        <authorList>
            <person name="Schikora-Tamarit M.A."/>
            <person name="Marcet-Houben M."/>
            <person name="Nosek J."/>
            <person name="Gabaldon T."/>
        </authorList>
    </citation>
    <scope>NUCLEOTIDE SEQUENCE</scope>
    <source>
        <strain evidence="1">NCAIM Y.01608</strain>
    </source>
</reference>
<dbReference type="Proteomes" id="UP000788993">
    <property type="component" value="Unassembled WGS sequence"/>
</dbReference>
<proteinExistence type="predicted"/>
<accession>A0A9P8TF65</accession>
<dbReference type="EMBL" id="JAEUBD010000108">
    <property type="protein sequence ID" value="KAH3677328.1"/>
    <property type="molecule type" value="Genomic_DNA"/>
</dbReference>
<evidence type="ECO:0000313" key="1">
    <source>
        <dbReference type="EMBL" id="KAH3677328.1"/>
    </source>
</evidence>
<gene>
    <name evidence="1" type="ORF">OGATHE_000802</name>
</gene>
<comment type="caution">
    <text evidence="1">The sequence shown here is derived from an EMBL/GenBank/DDBJ whole genome shotgun (WGS) entry which is preliminary data.</text>
</comment>
<dbReference type="AlphaFoldDB" id="A0A9P8TF65"/>
<sequence>MDSPATRLDPQLIGQLNDHSRCVTLADLPKELLDKILGYVESFDYIPFLLSCKTVYHKCHLTLFCLKPVRLQYTGSSHNFRYNRNLQTTWNLLQHMSNNPEIYAQVKVFQLKNSVSVKESVKPSVESKNGHSRGKRFSLKVDYSKIPSSLISVLPNFVNLRYIKVDIENFTFLRDFLEALPITLKGLNININVANPRFNAKETQMPDIKCRGLKTLAFHSTSKEPMIYGKLKSRHVMKVPSRYLMEESTFSDLIREKFEHDDRSIKKQPNLKYCGEMMALLIQQNVSTFYSIDIRGIDATVIFLNRFVDCQMKNLRVIKLCNLSIPRLRWWLPTLEQSNLNKRQFMPSNSELSLPPIVVVFSKLFTSPPQNRDVQCRARFFGDPEDRWFSMGGEATEFWEEIHYQ</sequence>
<organism evidence="1 2">
    <name type="scientific">Ogataea polymorpha</name>
    <dbReference type="NCBI Taxonomy" id="460523"/>
    <lineage>
        <taxon>Eukaryota</taxon>
        <taxon>Fungi</taxon>
        <taxon>Dikarya</taxon>
        <taxon>Ascomycota</taxon>
        <taxon>Saccharomycotina</taxon>
        <taxon>Pichiomycetes</taxon>
        <taxon>Pichiales</taxon>
        <taxon>Pichiaceae</taxon>
        <taxon>Ogataea</taxon>
    </lineage>
</organism>
<evidence type="ECO:0000313" key="2">
    <source>
        <dbReference type="Proteomes" id="UP000788993"/>
    </source>
</evidence>
<protein>
    <recommendedName>
        <fullName evidence="3">F-box domain-containing protein</fullName>
    </recommendedName>
</protein>
<name>A0A9P8TF65_9ASCO</name>
<reference evidence="1" key="2">
    <citation type="submission" date="2021-01" db="EMBL/GenBank/DDBJ databases">
        <authorList>
            <person name="Schikora-Tamarit M.A."/>
        </authorList>
    </citation>
    <scope>NUCLEOTIDE SEQUENCE</scope>
    <source>
        <strain evidence="1">NCAIM Y.01608</strain>
    </source>
</reference>